<proteinExistence type="predicted"/>
<dbReference type="EMBL" id="AP022614">
    <property type="protein sequence ID" value="BBZ44565.1"/>
    <property type="molecule type" value="Genomic_DNA"/>
</dbReference>
<organism evidence="1 2">
    <name type="scientific">Mycobacterium parmense</name>
    <dbReference type="NCBI Taxonomy" id="185642"/>
    <lineage>
        <taxon>Bacteria</taxon>
        <taxon>Bacillati</taxon>
        <taxon>Actinomycetota</taxon>
        <taxon>Actinomycetes</taxon>
        <taxon>Mycobacteriales</taxon>
        <taxon>Mycobacteriaceae</taxon>
        <taxon>Mycobacterium</taxon>
        <taxon>Mycobacterium simiae complex</taxon>
    </lineage>
</organism>
<evidence type="ECO:0000313" key="1">
    <source>
        <dbReference type="EMBL" id="BBZ44565.1"/>
    </source>
</evidence>
<keyword evidence="1" id="KW-0489">Methyltransferase</keyword>
<keyword evidence="2" id="KW-1185">Reference proteome</keyword>
<dbReference type="GO" id="GO:0032259">
    <property type="term" value="P:methylation"/>
    <property type="evidence" value="ECO:0007669"/>
    <property type="project" value="UniProtKB-KW"/>
</dbReference>
<gene>
    <name evidence="1" type="ORF">MPRM_18460</name>
</gene>
<dbReference type="SUPFAM" id="SSF53335">
    <property type="entry name" value="S-adenosyl-L-methionine-dependent methyltransferases"/>
    <property type="match status" value="1"/>
</dbReference>
<dbReference type="RefSeq" id="WP_139825807.1">
    <property type="nucleotide sequence ID" value="NZ_AP022614.1"/>
</dbReference>
<protein>
    <submittedName>
        <fullName evidence="1">SAM-dependent methyltransferase</fullName>
    </submittedName>
</protein>
<accession>A0A7I7YRV6</accession>
<dbReference type="Gene3D" id="3.40.50.150">
    <property type="entry name" value="Vaccinia Virus protein VP39"/>
    <property type="match status" value="1"/>
</dbReference>
<dbReference type="InterPro" id="IPR029063">
    <property type="entry name" value="SAM-dependent_MTases_sf"/>
</dbReference>
<sequence length="297" mass="32817">MSGSPRRKTHKRVLANMSVTQIRDYLRLTLAGRGLREVARPPAFRIPWRYPYRGREAMLRALGPELAAMTTWTAADSEPRGEKLGPRSPTLLRHLPVRESVVDRARPIRMLVIGGFYGGALPAWQEYLHADSLIVGLDVDSKLLRVANSEGSYVRVGAEQEVCSLKDVAAEFGPFDVIVDGGRHTSSHMVDSFRCLFANALIDGGVYIVEDVDCDYSTFYRDSPVSFMELIRALIDAMHSHYQVATGETGFRAGPPARAQEASVPVITAILGSVEIHDSVVVVRRALRNPKPSAYRA</sequence>
<keyword evidence="1" id="KW-0808">Transferase</keyword>
<name>A0A7I7YRV6_9MYCO</name>
<dbReference type="AlphaFoldDB" id="A0A7I7YRV6"/>
<reference evidence="1 2" key="1">
    <citation type="journal article" date="2019" name="Emerg. Microbes Infect.">
        <title>Comprehensive subspecies identification of 175 nontuberculous mycobacteria species based on 7547 genomic profiles.</title>
        <authorList>
            <person name="Matsumoto Y."/>
            <person name="Kinjo T."/>
            <person name="Motooka D."/>
            <person name="Nabeya D."/>
            <person name="Jung N."/>
            <person name="Uechi K."/>
            <person name="Horii T."/>
            <person name="Iida T."/>
            <person name="Fujita J."/>
            <person name="Nakamura S."/>
        </authorList>
    </citation>
    <scope>NUCLEOTIDE SEQUENCE [LARGE SCALE GENOMIC DNA]</scope>
    <source>
        <strain evidence="1 2">JCM 14742</strain>
    </source>
</reference>
<dbReference type="Proteomes" id="UP000467105">
    <property type="component" value="Chromosome"/>
</dbReference>
<evidence type="ECO:0000313" key="2">
    <source>
        <dbReference type="Proteomes" id="UP000467105"/>
    </source>
</evidence>
<dbReference type="OrthoDB" id="9816424at2"/>
<dbReference type="GO" id="GO:0008168">
    <property type="term" value="F:methyltransferase activity"/>
    <property type="evidence" value="ECO:0007669"/>
    <property type="project" value="UniProtKB-KW"/>
</dbReference>